<sequence>MRYLKVMALLAAATFLMVACSSQSPEEQMYEHMEEAVSLEENFREQQEPLQELEQEEEEIYNQIIEMDSEDMENIQELSAEAGSIVEERKERIDTEKESIDEAKEEFDEVKSLVDELESEEAQDKANELIDTMDNRYEAYQDLYDAYQTALGLDSELYEMMQEEDLTKEDLQSKVDEINDSYNEVIEANEVFNQYTTDYNEMKKEFYDAAELDVNYEEAE</sequence>
<proteinExistence type="predicted"/>
<evidence type="ECO:0000256" key="2">
    <source>
        <dbReference type="SAM" id="SignalP"/>
    </source>
</evidence>
<comment type="caution">
    <text evidence="3">The sequence shown here is derived from an EMBL/GenBank/DDBJ whole genome shotgun (WGS) entry which is preliminary data.</text>
</comment>
<dbReference type="SUPFAM" id="SSF140423">
    <property type="entry name" value="MW0975(SA0943)-like"/>
    <property type="match status" value="1"/>
</dbReference>
<reference evidence="3" key="1">
    <citation type="journal article" date="2014" name="Int. J. Syst. Evol. Microbiol.">
        <title>Complete genome sequence of Corynebacterium casei LMG S-19264T (=DSM 44701T), isolated from a smear-ripened cheese.</title>
        <authorList>
            <consortium name="US DOE Joint Genome Institute (JGI-PGF)"/>
            <person name="Walter F."/>
            <person name="Albersmeier A."/>
            <person name="Kalinowski J."/>
            <person name="Ruckert C."/>
        </authorList>
    </citation>
    <scope>NUCLEOTIDE SEQUENCE</scope>
    <source>
        <strain evidence="3">CGMCC 1.12153</strain>
    </source>
</reference>
<keyword evidence="1" id="KW-0175">Coiled coil</keyword>
<gene>
    <name evidence="3" type="ORF">GCM10010954_08580</name>
</gene>
<dbReference type="PROSITE" id="PS51257">
    <property type="entry name" value="PROKAR_LIPOPROTEIN"/>
    <property type="match status" value="1"/>
</dbReference>
<evidence type="ECO:0000256" key="1">
    <source>
        <dbReference type="SAM" id="Coils"/>
    </source>
</evidence>
<accession>A0A917EU34</accession>
<feature type="signal peptide" evidence="2">
    <location>
        <begin position="1"/>
        <end position="19"/>
    </location>
</feature>
<dbReference type="Gene3D" id="1.20.120.570">
    <property type="entry name" value="YkyA-like"/>
    <property type="match status" value="1"/>
</dbReference>
<dbReference type="Pfam" id="PF10368">
    <property type="entry name" value="YkyA"/>
    <property type="match status" value="1"/>
</dbReference>
<dbReference type="EMBL" id="BMEL01000001">
    <property type="protein sequence ID" value="GGF12194.1"/>
    <property type="molecule type" value="Genomic_DNA"/>
</dbReference>
<name>A0A917EU34_HALAA</name>
<evidence type="ECO:0000313" key="3">
    <source>
        <dbReference type="EMBL" id="GGF12194.1"/>
    </source>
</evidence>
<keyword evidence="2" id="KW-0732">Signal</keyword>
<dbReference type="InterPro" id="IPR036785">
    <property type="entry name" value="YkyA-like_sf"/>
</dbReference>
<organism evidence="3 4">
    <name type="scientific">Halobacillus andaensis</name>
    <dbReference type="NCBI Taxonomy" id="1176239"/>
    <lineage>
        <taxon>Bacteria</taxon>
        <taxon>Bacillati</taxon>
        <taxon>Bacillota</taxon>
        <taxon>Bacilli</taxon>
        <taxon>Bacillales</taxon>
        <taxon>Bacillaceae</taxon>
        <taxon>Halobacillus</taxon>
    </lineage>
</organism>
<protein>
    <submittedName>
        <fullName evidence="3">Lipoprotein</fullName>
    </submittedName>
</protein>
<dbReference type="AlphaFoldDB" id="A0A917EU34"/>
<feature type="chain" id="PRO_5038929799" evidence="2">
    <location>
        <begin position="20"/>
        <end position="220"/>
    </location>
</feature>
<reference evidence="3" key="2">
    <citation type="submission" date="2020-09" db="EMBL/GenBank/DDBJ databases">
        <authorList>
            <person name="Sun Q."/>
            <person name="Zhou Y."/>
        </authorList>
    </citation>
    <scope>NUCLEOTIDE SEQUENCE</scope>
    <source>
        <strain evidence="3">CGMCC 1.12153</strain>
    </source>
</reference>
<keyword evidence="4" id="KW-1185">Reference proteome</keyword>
<evidence type="ECO:0000313" key="4">
    <source>
        <dbReference type="Proteomes" id="UP000660110"/>
    </source>
</evidence>
<dbReference type="Proteomes" id="UP000660110">
    <property type="component" value="Unassembled WGS sequence"/>
</dbReference>
<feature type="coiled-coil region" evidence="1">
    <location>
        <begin position="161"/>
        <end position="188"/>
    </location>
</feature>
<feature type="coiled-coil region" evidence="1">
    <location>
        <begin position="36"/>
        <end position="123"/>
    </location>
</feature>
<dbReference type="InterPro" id="IPR019454">
    <property type="entry name" value="Lipoprot_YkyA-like"/>
</dbReference>
<dbReference type="RefSeq" id="WP_229734827.1">
    <property type="nucleotide sequence ID" value="NZ_BMEL01000001.1"/>
</dbReference>
<keyword evidence="3" id="KW-0449">Lipoprotein</keyword>